<keyword evidence="1" id="KW-0472">Membrane</keyword>
<keyword evidence="3" id="KW-1185">Reference proteome</keyword>
<keyword evidence="1" id="KW-1133">Transmembrane helix</keyword>
<dbReference type="RefSeq" id="WP_197015508.1">
    <property type="nucleotide sequence ID" value="NZ_BAABES010000030.1"/>
</dbReference>
<dbReference type="Proteomes" id="UP000614047">
    <property type="component" value="Unassembled WGS sequence"/>
</dbReference>
<accession>A0A931DT49</accession>
<sequence>MEGILALIVVALLGAFCVRWAAARMRLTVPARGGVIIVFVLVVLALWGQSLD</sequence>
<evidence type="ECO:0000313" key="3">
    <source>
        <dbReference type="Proteomes" id="UP000614047"/>
    </source>
</evidence>
<keyword evidence="1" id="KW-0812">Transmembrane</keyword>
<comment type="caution">
    <text evidence="2">The sequence shown here is derived from an EMBL/GenBank/DDBJ whole genome shotgun (WGS) entry which is preliminary data.</text>
</comment>
<organism evidence="2 3">
    <name type="scientific">Actinomadura viridis</name>
    <dbReference type="NCBI Taxonomy" id="58110"/>
    <lineage>
        <taxon>Bacteria</taxon>
        <taxon>Bacillati</taxon>
        <taxon>Actinomycetota</taxon>
        <taxon>Actinomycetes</taxon>
        <taxon>Streptosporangiales</taxon>
        <taxon>Thermomonosporaceae</taxon>
        <taxon>Actinomadura</taxon>
    </lineage>
</organism>
<dbReference type="EMBL" id="JADOUA010000001">
    <property type="protein sequence ID" value="MBG6093447.1"/>
    <property type="molecule type" value="Genomic_DNA"/>
</dbReference>
<feature type="transmembrane region" description="Helical" evidence="1">
    <location>
        <begin position="27"/>
        <end position="47"/>
    </location>
</feature>
<proteinExistence type="predicted"/>
<protein>
    <submittedName>
        <fullName evidence="2">Uncharacterized protein</fullName>
    </submittedName>
</protein>
<gene>
    <name evidence="2" type="ORF">IW256_007560</name>
</gene>
<name>A0A931DT49_9ACTN</name>
<evidence type="ECO:0000313" key="2">
    <source>
        <dbReference type="EMBL" id="MBG6093447.1"/>
    </source>
</evidence>
<reference evidence="2" key="1">
    <citation type="submission" date="2020-11" db="EMBL/GenBank/DDBJ databases">
        <title>Sequencing the genomes of 1000 actinobacteria strains.</title>
        <authorList>
            <person name="Klenk H.-P."/>
        </authorList>
    </citation>
    <scope>NUCLEOTIDE SEQUENCE</scope>
    <source>
        <strain evidence="2">DSM 43175</strain>
    </source>
</reference>
<evidence type="ECO:0000256" key="1">
    <source>
        <dbReference type="SAM" id="Phobius"/>
    </source>
</evidence>
<dbReference type="AlphaFoldDB" id="A0A931DT49"/>